<feature type="binding site" evidence="2">
    <location>
        <position position="101"/>
    </location>
    <ligand>
        <name>Mn(2+)</name>
        <dbReference type="ChEBI" id="CHEBI:29035"/>
        <label>2</label>
    </ligand>
</feature>
<dbReference type="Pfam" id="PF07687">
    <property type="entry name" value="M20_dimer"/>
    <property type="match status" value="1"/>
</dbReference>
<proteinExistence type="predicted"/>
<dbReference type="GO" id="GO:0019877">
    <property type="term" value="P:diaminopimelate biosynthetic process"/>
    <property type="evidence" value="ECO:0007669"/>
    <property type="project" value="UniProtKB-ARBA"/>
</dbReference>
<gene>
    <name evidence="4" type="ORF">FN924_17760</name>
</gene>
<sequence>MLREVTAIQDKLIEWRRHFHQYPELSFQEKETSAYILSILEDLNEIHIETEMGGTGIIASIEGNGGPEIGIRADMDALPIQETTNLPFQSKYKGVMHACGHDAHTAMLLGVAHLLVKFKTEGTLRGNVTLIFQPAEEAAGKDGLTGAPHIIKSGKLADLKAIIALHVCPWRRLGELQLHSGISMASVDNFRITVEGKGGHGGYPHLTSDPIWISSFVLQGIYGLVSRKINPLNVGTVSIGEIQGGTSPNVIPDKVEITGTIRAYQEDVRTQLKHELYEITKMADAFGGEARLEIEMGEPALRNDEKVVESMISAAQQSKPPFHIVEEPYGMGGEDFSHYTKKFPGAMAFIGCRSEERQYDLHTGNFQIDERVLPLGVAFLLETLKQWWGND</sequence>
<dbReference type="SUPFAM" id="SSF55031">
    <property type="entry name" value="Bacterial exopeptidase dimerisation domain"/>
    <property type="match status" value="1"/>
</dbReference>
<keyword evidence="2" id="KW-0464">Manganese</keyword>
<feature type="binding site" evidence="2">
    <location>
        <position position="137"/>
    </location>
    <ligand>
        <name>Mn(2+)</name>
        <dbReference type="ChEBI" id="CHEBI:29035"/>
        <label>2</label>
    </ligand>
</feature>
<dbReference type="EMBL" id="CP041666">
    <property type="protein sequence ID" value="QDP41855.1"/>
    <property type="molecule type" value="Genomic_DNA"/>
</dbReference>
<dbReference type="PIRSF" id="PIRSF005962">
    <property type="entry name" value="Pept_M20D_amidohydro"/>
    <property type="match status" value="1"/>
</dbReference>
<protein>
    <submittedName>
        <fullName evidence="4">Amidohydrolase</fullName>
    </submittedName>
</protein>
<name>A0A516KKE4_9BACI</name>
<dbReference type="KEGG" id="aqt:FN924_17760"/>
<dbReference type="GO" id="GO:0046872">
    <property type="term" value="F:metal ion binding"/>
    <property type="evidence" value="ECO:0007669"/>
    <property type="project" value="UniProtKB-KW"/>
</dbReference>
<accession>A0A516KKE4</accession>
<dbReference type="RefSeq" id="WP_143896809.1">
    <property type="nucleotide sequence ID" value="NZ_CP041666.1"/>
</dbReference>
<comment type="cofactor">
    <cofactor evidence="2">
        <name>Mn(2+)</name>
        <dbReference type="ChEBI" id="CHEBI:29035"/>
    </cofactor>
    <text evidence="2">The Mn(2+) ion enhances activity.</text>
</comment>
<keyword evidence="2" id="KW-0479">Metal-binding</keyword>
<dbReference type="PANTHER" id="PTHR11014">
    <property type="entry name" value="PEPTIDASE M20 FAMILY MEMBER"/>
    <property type="match status" value="1"/>
</dbReference>
<evidence type="ECO:0000313" key="5">
    <source>
        <dbReference type="Proteomes" id="UP000315215"/>
    </source>
</evidence>
<keyword evidence="1 4" id="KW-0378">Hydrolase</keyword>
<dbReference type="Gene3D" id="3.30.70.360">
    <property type="match status" value="1"/>
</dbReference>
<dbReference type="SUPFAM" id="SSF53187">
    <property type="entry name" value="Zn-dependent exopeptidases"/>
    <property type="match status" value="1"/>
</dbReference>
<dbReference type="OrthoDB" id="9776731at2"/>
<dbReference type="Gene3D" id="3.40.630.10">
    <property type="entry name" value="Zn peptidases"/>
    <property type="match status" value="1"/>
</dbReference>
<feature type="binding site" evidence="2">
    <location>
        <position position="99"/>
    </location>
    <ligand>
        <name>Mn(2+)</name>
        <dbReference type="ChEBI" id="CHEBI:29035"/>
        <label>2</label>
    </ligand>
</feature>
<feature type="binding site" evidence="2">
    <location>
        <position position="166"/>
    </location>
    <ligand>
        <name>Mn(2+)</name>
        <dbReference type="ChEBI" id="CHEBI:29035"/>
        <label>2</label>
    </ligand>
</feature>
<evidence type="ECO:0000259" key="3">
    <source>
        <dbReference type="Pfam" id="PF07687"/>
    </source>
</evidence>
<dbReference type="AlphaFoldDB" id="A0A516KKE4"/>
<evidence type="ECO:0000256" key="1">
    <source>
        <dbReference type="ARBA" id="ARBA00022801"/>
    </source>
</evidence>
<dbReference type="InterPro" id="IPR017439">
    <property type="entry name" value="Amidohydrolase"/>
</dbReference>
<dbReference type="Pfam" id="PF01546">
    <property type="entry name" value="Peptidase_M20"/>
    <property type="match status" value="1"/>
</dbReference>
<keyword evidence="5" id="KW-1185">Reference proteome</keyword>
<dbReference type="NCBIfam" id="TIGR01891">
    <property type="entry name" value="amidohydrolases"/>
    <property type="match status" value="1"/>
</dbReference>
<dbReference type="InterPro" id="IPR036264">
    <property type="entry name" value="Bact_exopeptidase_dim_dom"/>
</dbReference>
<dbReference type="InterPro" id="IPR002933">
    <property type="entry name" value="Peptidase_M20"/>
</dbReference>
<dbReference type="PANTHER" id="PTHR11014:SF63">
    <property type="entry name" value="METALLOPEPTIDASE, PUTATIVE (AFU_ORTHOLOGUE AFUA_6G09600)-RELATED"/>
    <property type="match status" value="1"/>
</dbReference>
<reference evidence="4 5" key="1">
    <citation type="submission" date="2019-07" db="EMBL/GenBank/DDBJ databases">
        <authorList>
            <person name="Li J."/>
        </authorList>
    </citation>
    <scope>NUCLEOTIDE SEQUENCE [LARGE SCALE GENOMIC DNA]</scope>
    <source>
        <strain evidence="4 5">TKL69</strain>
    </source>
</reference>
<evidence type="ECO:0000313" key="4">
    <source>
        <dbReference type="EMBL" id="QDP41855.1"/>
    </source>
</evidence>
<evidence type="ECO:0000256" key="2">
    <source>
        <dbReference type="PIRSR" id="PIRSR005962-1"/>
    </source>
</evidence>
<dbReference type="FunFam" id="3.30.70.360:FF:000001">
    <property type="entry name" value="N-acetyldiaminopimelate deacetylase"/>
    <property type="match status" value="1"/>
</dbReference>
<feature type="domain" description="Peptidase M20 dimerisation" evidence="3">
    <location>
        <begin position="189"/>
        <end position="279"/>
    </location>
</feature>
<organism evidence="4 5">
    <name type="scientific">Radiobacillus deserti</name>
    <dbReference type="NCBI Taxonomy" id="2594883"/>
    <lineage>
        <taxon>Bacteria</taxon>
        <taxon>Bacillati</taxon>
        <taxon>Bacillota</taxon>
        <taxon>Bacilli</taxon>
        <taxon>Bacillales</taxon>
        <taxon>Bacillaceae</taxon>
        <taxon>Radiobacillus</taxon>
    </lineage>
</organism>
<feature type="binding site" evidence="2">
    <location>
        <position position="362"/>
    </location>
    <ligand>
        <name>Mn(2+)</name>
        <dbReference type="ChEBI" id="CHEBI:29035"/>
        <label>2</label>
    </ligand>
</feature>
<dbReference type="Proteomes" id="UP000315215">
    <property type="component" value="Chromosome"/>
</dbReference>
<dbReference type="InterPro" id="IPR011650">
    <property type="entry name" value="Peptidase_M20_dimer"/>
</dbReference>
<dbReference type="GO" id="GO:0050118">
    <property type="term" value="F:N-acetyldiaminopimelate deacetylase activity"/>
    <property type="evidence" value="ECO:0007669"/>
    <property type="project" value="UniProtKB-ARBA"/>
</dbReference>